<protein>
    <recommendedName>
        <fullName evidence="2">NB-ARC domain-containing protein</fullName>
    </recommendedName>
</protein>
<dbReference type="GO" id="GO:0043531">
    <property type="term" value="F:ADP binding"/>
    <property type="evidence" value="ECO:0007669"/>
    <property type="project" value="InterPro"/>
</dbReference>
<evidence type="ECO:0000313" key="4">
    <source>
        <dbReference type="Proteomes" id="UP000823749"/>
    </source>
</evidence>
<dbReference type="InterPro" id="IPR050905">
    <property type="entry name" value="Plant_NBS-LRR"/>
</dbReference>
<dbReference type="Proteomes" id="UP000823749">
    <property type="component" value="Chromosome 11"/>
</dbReference>
<evidence type="ECO:0000256" key="1">
    <source>
        <dbReference type="ARBA" id="ARBA00022821"/>
    </source>
</evidence>
<feature type="domain" description="NB-ARC" evidence="2">
    <location>
        <begin position="170"/>
        <end position="255"/>
    </location>
</feature>
<dbReference type="Gene3D" id="3.40.50.300">
    <property type="entry name" value="P-loop containing nucleotide triphosphate hydrolases"/>
    <property type="match status" value="1"/>
</dbReference>
<organism evidence="3 4">
    <name type="scientific">Rhododendron griersonianum</name>
    <dbReference type="NCBI Taxonomy" id="479676"/>
    <lineage>
        <taxon>Eukaryota</taxon>
        <taxon>Viridiplantae</taxon>
        <taxon>Streptophyta</taxon>
        <taxon>Embryophyta</taxon>
        <taxon>Tracheophyta</taxon>
        <taxon>Spermatophyta</taxon>
        <taxon>Magnoliopsida</taxon>
        <taxon>eudicotyledons</taxon>
        <taxon>Gunneridae</taxon>
        <taxon>Pentapetalae</taxon>
        <taxon>asterids</taxon>
        <taxon>Ericales</taxon>
        <taxon>Ericaceae</taxon>
        <taxon>Ericoideae</taxon>
        <taxon>Rhodoreae</taxon>
        <taxon>Rhododendron</taxon>
    </lineage>
</organism>
<gene>
    <name evidence="3" type="ORF">RHGRI_032144</name>
</gene>
<dbReference type="InterPro" id="IPR027417">
    <property type="entry name" value="P-loop_NTPase"/>
</dbReference>
<evidence type="ECO:0000259" key="2">
    <source>
        <dbReference type="Pfam" id="PF00931"/>
    </source>
</evidence>
<evidence type="ECO:0000313" key="3">
    <source>
        <dbReference type="EMBL" id="KAG5525754.1"/>
    </source>
</evidence>
<dbReference type="AlphaFoldDB" id="A0AAV6IGI1"/>
<reference evidence="3" key="1">
    <citation type="submission" date="2020-08" db="EMBL/GenBank/DDBJ databases">
        <title>Plant Genome Project.</title>
        <authorList>
            <person name="Zhang R.-G."/>
        </authorList>
    </citation>
    <scope>NUCLEOTIDE SEQUENCE</scope>
    <source>
        <strain evidence="3">WSP0</strain>
        <tissue evidence="3">Leaf</tissue>
    </source>
</reference>
<dbReference type="PANTHER" id="PTHR33463">
    <property type="entry name" value="NB-ARC DOMAIN-CONTAINING PROTEIN-RELATED"/>
    <property type="match status" value="1"/>
</dbReference>
<accession>A0AAV6IGI1</accession>
<dbReference type="Pfam" id="PF00931">
    <property type="entry name" value="NB-ARC"/>
    <property type="match status" value="1"/>
</dbReference>
<keyword evidence="1" id="KW-0611">Plant defense</keyword>
<keyword evidence="4" id="KW-1185">Reference proteome</keyword>
<dbReference type="SUPFAM" id="SSF52540">
    <property type="entry name" value="P-loop containing nucleoside triphosphate hydrolases"/>
    <property type="match status" value="1"/>
</dbReference>
<sequence>MCSIVCDTIFDMSGPNIYGGIQGLPLPVPNFLMADPFDPIGAVAGLVGATTGVVQAVSQAMQDFETEVEKNKTKVPSRTYVEWRRKVMEIDGQVEDMITEYNKESKEEVSFWFSSPCPDFKEEMKKTHEKVIYLLRESNEIRDKMLVDRAPEHVIKREGPDIRKFETHRKPLEMILGWLKRHKVKGIGIYGTVGIGKTTVMLNLNNHDQVAKMFDIVIWITISKKGSKENLKREHLQRAIAQRLKLTMAGTSNATKLPKEYVQS</sequence>
<name>A0AAV6IGI1_9ERIC</name>
<comment type="caution">
    <text evidence="3">The sequence shown here is derived from an EMBL/GenBank/DDBJ whole genome shotgun (WGS) entry which is preliminary data.</text>
</comment>
<proteinExistence type="predicted"/>
<dbReference type="PANTHER" id="PTHR33463:SF209">
    <property type="entry name" value="DISEASE RESISTANCE PROTEIN RPS2-LIKE"/>
    <property type="match status" value="1"/>
</dbReference>
<dbReference type="InterPro" id="IPR002182">
    <property type="entry name" value="NB-ARC"/>
</dbReference>
<dbReference type="EMBL" id="JACTNZ010000011">
    <property type="protein sequence ID" value="KAG5525754.1"/>
    <property type="molecule type" value="Genomic_DNA"/>
</dbReference>